<protein>
    <submittedName>
        <fullName evidence="2">Uncharacterized protein</fullName>
    </submittedName>
</protein>
<dbReference type="STRING" id="1218108.GCA_000382425_00468"/>
<evidence type="ECO:0000256" key="1">
    <source>
        <dbReference type="SAM" id="Coils"/>
    </source>
</evidence>
<dbReference type="InterPro" id="IPR029470">
    <property type="entry name" value="PDDEXK_4"/>
</dbReference>
<evidence type="ECO:0000313" key="2">
    <source>
        <dbReference type="EMBL" id="GEM50740.1"/>
    </source>
</evidence>
<keyword evidence="1" id="KW-0175">Coiled coil</keyword>
<evidence type="ECO:0000313" key="3">
    <source>
        <dbReference type="Proteomes" id="UP000321245"/>
    </source>
</evidence>
<dbReference type="AlphaFoldDB" id="A0A511ND51"/>
<accession>A0A511ND51</accession>
<name>A0A511ND51_9FLAO</name>
<sequence>MELQQFKEIINLSNSLEQKRRKGISFLIRLTKNFGHIYKEELAKLPYHINLIDELHADENAHSRIFAKFLRYQENSKFVFLEKFLNDVCLFDLTTEKPEVKKVDSCGRIDIPIFDNKYVVVIENKVTDKAPDQNNSHGGQLARYIETLKNIYNRKLEEIYVVYTPKFTRNPSSESWVDKNNFSYKKKISNRFRSLSYRDNIYPWLKYEILPHINKNNIYLYSAVEQYIDHLEGIFSLRTINQPMNMKLQEFIKQELGIEDSNLEESIEILSEKEDELNSILNQIQQLKSNYKKEIIKNLFIEWKEMLQLDFPNQQIVRDSFKIDQNIINLGIQFNIENKKFVAIIECNDCDKPNLYFGIGRHYSSKEKFELNDKLNDLLENNELSEPENFWYGWRFTSIERGYFDLKKLISNSIS</sequence>
<feature type="coiled-coil region" evidence="1">
    <location>
        <begin position="263"/>
        <end position="297"/>
    </location>
</feature>
<organism evidence="2 3">
    <name type="scientific">Empedobacter brevis NBRC 14943 = ATCC 43319</name>
    <dbReference type="NCBI Taxonomy" id="1218108"/>
    <lineage>
        <taxon>Bacteria</taxon>
        <taxon>Pseudomonadati</taxon>
        <taxon>Bacteroidota</taxon>
        <taxon>Flavobacteriia</taxon>
        <taxon>Flavobacteriales</taxon>
        <taxon>Weeksellaceae</taxon>
        <taxon>Empedobacter</taxon>
    </lineage>
</organism>
<dbReference type="OrthoDB" id="6346224at2"/>
<dbReference type="GeneID" id="84648744"/>
<proteinExistence type="predicted"/>
<dbReference type="RefSeq" id="WP_019973976.1">
    <property type="nucleotide sequence ID" value="NZ_BJXC01000002.1"/>
</dbReference>
<comment type="caution">
    <text evidence="2">The sequence shown here is derived from an EMBL/GenBank/DDBJ whole genome shotgun (WGS) entry which is preliminary data.</text>
</comment>
<dbReference type="EMBL" id="BJXC01000002">
    <property type="protein sequence ID" value="GEM50740.1"/>
    <property type="molecule type" value="Genomic_DNA"/>
</dbReference>
<dbReference type="Proteomes" id="UP000321245">
    <property type="component" value="Unassembled WGS sequence"/>
</dbReference>
<keyword evidence="3" id="KW-1185">Reference proteome</keyword>
<reference evidence="2 3" key="1">
    <citation type="submission" date="2019-07" db="EMBL/GenBank/DDBJ databases">
        <title>Whole genome shotgun sequence of Empedobacter brevis NBRC 14943.</title>
        <authorList>
            <person name="Hosoyama A."/>
            <person name="Uohara A."/>
            <person name="Ohji S."/>
            <person name="Ichikawa N."/>
        </authorList>
    </citation>
    <scope>NUCLEOTIDE SEQUENCE [LARGE SCALE GENOMIC DNA]</scope>
    <source>
        <strain evidence="2 3">NBRC 14943</strain>
    </source>
</reference>
<dbReference type="Pfam" id="PF14281">
    <property type="entry name" value="PDDEXK_4"/>
    <property type="match status" value="1"/>
</dbReference>
<gene>
    <name evidence="2" type="ORF">EB1_05300</name>
</gene>